<dbReference type="EMBL" id="MHFR01000043">
    <property type="protein sequence ID" value="OGW97195.1"/>
    <property type="molecule type" value="Genomic_DNA"/>
</dbReference>
<evidence type="ECO:0008006" key="3">
    <source>
        <dbReference type="Google" id="ProtNLM"/>
    </source>
</evidence>
<dbReference type="AlphaFoldDB" id="A0A1G1KWF1"/>
<proteinExistence type="predicted"/>
<evidence type="ECO:0000313" key="2">
    <source>
        <dbReference type="Proteomes" id="UP000178187"/>
    </source>
</evidence>
<reference evidence="1 2" key="1">
    <citation type="journal article" date="2016" name="Nat. Commun.">
        <title>Thousands of microbial genomes shed light on interconnected biogeochemical processes in an aquifer system.</title>
        <authorList>
            <person name="Anantharaman K."/>
            <person name="Brown C.T."/>
            <person name="Hug L.A."/>
            <person name="Sharon I."/>
            <person name="Castelle C.J."/>
            <person name="Probst A.J."/>
            <person name="Thomas B.C."/>
            <person name="Singh A."/>
            <person name="Wilkins M.J."/>
            <person name="Karaoz U."/>
            <person name="Brodie E.L."/>
            <person name="Williams K.H."/>
            <person name="Hubbard S.S."/>
            <person name="Banfield J.F."/>
        </authorList>
    </citation>
    <scope>NUCLEOTIDE SEQUENCE [LARGE SCALE GENOMIC DNA]</scope>
</reference>
<gene>
    <name evidence="1" type="ORF">A3G33_08450</name>
</gene>
<evidence type="ECO:0000313" key="1">
    <source>
        <dbReference type="EMBL" id="OGW97195.1"/>
    </source>
</evidence>
<accession>A0A1G1KWF1</accession>
<name>A0A1G1KWF1_9BACT</name>
<organism evidence="1 2">
    <name type="scientific">Candidatus Danuiimicrobium aquiferis</name>
    <dbReference type="NCBI Taxonomy" id="1801832"/>
    <lineage>
        <taxon>Bacteria</taxon>
        <taxon>Pseudomonadati</taxon>
        <taxon>Candidatus Omnitrophota</taxon>
        <taxon>Candidatus Danuiimicrobium</taxon>
    </lineage>
</organism>
<dbReference type="Proteomes" id="UP000178187">
    <property type="component" value="Unassembled WGS sequence"/>
</dbReference>
<sequence length="160" mass="18628">MVNFQSEKNKACLNYIKPKRKAESNFADSIECDPKATRKSYHELGMYEEVVKMFWDDITKKLPCDCRWILYGRPVLVNPKNGIVFGFIFSNVSFAFRLPQELRTDETTKYGHTKQELFREGSIDIVDILGQDWLLFYAKEPDVVSRTCAIAYNYTNSLQS</sequence>
<protein>
    <recommendedName>
        <fullName evidence="3">YdhG-like domain-containing protein</fullName>
    </recommendedName>
</protein>
<comment type="caution">
    <text evidence="1">The sequence shown here is derived from an EMBL/GenBank/DDBJ whole genome shotgun (WGS) entry which is preliminary data.</text>
</comment>